<dbReference type="CDD" id="cd00090">
    <property type="entry name" value="HTH_ARSR"/>
    <property type="match status" value="1"/>
</dbReference>
<dbReference type="InterPro" id="IPR011991">
    <property type="entry name" value="ArsR-like_HTH"/>
</dbReference>
<dbReference type="PANTHER" id="PTHR33154">
    <property type="entry name" value="TRANSCRIPTIONAL REGULATOR, ARSR FAMILY"/>
    <property type="match status" value="1"/>
</dbReference>
<evidence type="ECO:0000313" key="6">
    <source>
        <dbReference type="Proteomes" id="UP000199230"/>
    </source>
</evidence>
<dbReference type="SMART" id="SM00418">
    <property type="entry name" value="HTH_ARSR"/>
    <property type="match status" value="1"/>
</dbReference>
<dbReference type="Pfam" id="PF01022">
    <property type="entry name" value="HTH_5"/>
    <property type="match status" value="1"/>
</dbReference>
<protein>
    <submittedName>
        <fullName evidence="5">Transcriptional regulator, ArsR family</fullName>
    </submittedName>
</protein>
<gene>
    <name evidence="5" type="ORF">SAMN05192546_102153</name>
</gene>
<dbReference type="PROSITE" id="PS50987">
    <property type="entry name" value="HTH_ARSR_2"/>
    <property type="match status" value="1"/>
</dbReference>
<evidence type="ECO:0000313" key="5">
    <source>
        <dbReference type="EMBL" id="SDY44790.1"/>
    </source>
</evidence>
<sequence>MLSVQNFLKLISDESRLRILMLLTETSLCVCELEGILNLSQPKVSKVLSKFRDLGLVTDHRKGKFIYYELHLTDPIQKSMIESLKGHIKDLPQLYSDYQRLALKDQFSTSCCNNIEKKGD</sequence>
<keyword evidence="2" id="KW-0238">DNA-binding</keyword>
<dbReference type="EMBL" id="FNPV01000002">
    <property type="protein sequence ID" value="SDY44790.1"/>
    <property type="molecule type" value="Genomic_DNA"/>
</dbReference>
<dbReference type="STRING" id="159292.SAMN05192546_102153"/>
<evidence type="ECO:0000256" key="2">
    <source>
        <dbReference type="ARBA" id="ARBA00023125"/>
    </source>
</evidence>
<dbReference type="NCBIfam" id="NF033788">
    <property type="entry name" value="HTH_metalloreg"/>
    <property type="match status" value="1"/>
</dbReference>
<organism evidence="5 6">
    <name type="scientific">Tindallia californiensis</name>
    <dbReference type="NCBI Taxonomy" id="159292"/>
    <lineage>
        <taxon>Bacteria</taxon>
        <taxon>Bacillati</taxon>
        <taxon>Bacillota</taxon>
        <taxon>Clostridia</taxon>
        <taxon>Peptostreptococcales</taxon>
        <taxon>Tindalliaceae</taxon>
        <taxon>Tindallia</taxon>
    </lineage>
</organism>
<evidence type="ECO:0000256" key="1">
    <source>
        <dbReference type="ARBA" id="ARBA00023015"/>
    </source>
</evidence>
<dbReference type="InterPro" id="IPR036390">
    <property type="entry name" value="WH_DNA-bd_sf"/>
</dbReference>
<feature type="domain" description="HTH arsR-type" evidence="4">
    <location>
        <begin position="1"/>
        <end position="103"/>
    </location>
</feature>
<dbReference type="GO" id="GO:0003700">
    <property type="term" value="F:DNA-binding transcription factor activity"/>
    <property type="evidence" value="ECO:0007669"/>
    <property type="project" value="InterPro"/>
</dbReference>
<dbReference type="Proteomes" id="UP000199230">
    <property type="component" value="Unassembled WGS sequence"/>
</dbReference>
<reference evidence="5 6" key="1">
    <citation type="submission" date="2016-10" db="EMBL/GenBank/DDBJ databases">
        <authorList>
            <person name="de Groot N.N."/>
        </authorList>
    </citation>
    <scope>NUCLEOTIDE SEQUENCE [LARGE SCALE GENOMIC DNA]</scope>
    <source>
        <strain evidence="5 6">APO</strain>
    </source>
</reference>
<dbReference type="InterPro" id="IPR001845">
    <property type="entry name" value="HTH_ArsR_DNA-bd_dom"/>
</dbReference>
<dbReference type="SUPFAM" id="SSF46785">
    <property type="entry name" value="Winged helix' DNA-binding domain"/>
    <property type="match status" value="1"/>
</dbReference>
<keyword evidence="6" id="KW-1185">Reference proteome</keyword>
<keyword evidence="3" id="KW-0804">Transcription</keyword>
<proteinExistence type="predicted"/>
<evidence type="ECO:0000259" key="4">
    <source>
        <dbReference type="PROSITE" id="PS50987"/>
    </source>
</evidence>
<dbReference type="InterPro" id="IPR051081">
    <property type="entry name" value="HTH_MetalResp_TranReg"/>
</dbReference>
<dbReference type="AlphaFoldDB" id="A0A1H3JXU4"/>
<keyword evidence="1" id="KW-0805">Transcription regulation</keyword>
<accession>A0A1H3JXU4</accession>
<name>A0A1H3JXU4_9FIRM</name>
<dbReference type="PANTHER" id="PTHR33154:SF18">
    <property type="entry name" value="ARSENICAL RESISTANCE OPERON REPRESSOR"/>
    <property type="match status" value="1"/>
</dbReference>
<dbReference type="PRINTS" id="PR00778">
    <property type="entry name" value="HTHARSR"/>
</dbReference>
<dbReference type="RefSeq" id="WP_176968228.1">
    <property type="nucleotide sequence ID" value="NZ_FNPV01000002.1"/>
</dbReference>
<dbReference type="InterPro" id="IPR036388">
    <property type="entry name" value="WH-like_DNA-bd_sf"/>
</dbReference>
<dbReference type="GO" id="GO:0003677">
    <property type="term" value="F:DNA binding"/>
    <property type="evidence" value="ECO:0007669"/>
    <property type="project" value="UniProtKB-KW"/>
</dbReference>
<dbReference type="Gene3D" id="1.10.10.10">
    <property type="entry name" value="Winged helix-like DNA-binding domain superfamily/Winged helix DNA-binding domain"/>
    <property type="match status" value="1"/>
</dbReference>
<evidence type="ECO:0000256" key="3">
    <source>
        <dbReference type="ARBA" id="ARBA00023163"/>
    </source>
</evidence>